<evidence type="ECO:0000313" key="2">
    <source>
        <dbReference type="EMBL" id="KVE25390.1"/>
    </source>
</evidence>
<organism evidence="2 3">
    <name type="scientific">Burkholderia singularis</name>
    <dbReference type="NCBI Taxonomy" id="1503053"/>
    <lineage>
        <taxon>Bacteria</taxon>
        <taxon>Pseudomonadati</taxon>
        <taxon>Pseudomonadota</taxon>
        <taxon>Betaproteobacteria</taxon>
        <taxon>Burkholderiales</taxon>
        <taxon>Burkholderiaceae</taxon>
        <taxon>Burkholderia</taxon>
        <taxon>pseudomallei group</taxon>
    </lineage>
</organism>
<name>A0A103DZG8_9BURK</name>
<dbReference type="Proteomes" id="UP000062788">
    <property type="component" value="Unassembled WGS sequence"/>
</dbReference>
<feature type="compositionally biased region" description="Low complexity" evidence="1">
    <location>
        <begin position="1"/>
        <end position="13"/>
    </location>
</feature>
<dbReference type="AlphaFoldDB" id="A0A103DZG8"/>
<evidence type="ECO:0000313" key="3">
    <source>
        <dbReference type="Proteomes" id="UP000062788"/>
    </source>
</evidence>
<gene>
    <name evidence="2" type="ORF">WS67_19230</name>
</gene>
<keyword evidence="3" id="KW-1185">Reference proteome</keyword>
<evidence type="ECO:0000256" key="1">
    <source>
        <dbReference type="SAM" id="MobiDB-lite"/>
    </source>
</evidence>
<feature type="region of interest" description="Disordered" evidence="1">
    <location>
        <begin position="1"/>
        <end position="41"/>
    </location>
</feature>
<comment type="caution">
    <text evidence="2">The sequence shown here is derived from an EMBL/GenBank/DDBJ whole genome shotgun (WGS) entry which is preliminary data.</text>
</comment>
<reference evidence="2 3" key="1">
    <citation type="submission" date="2015-11" db="EMBL/GenBank/DDBJ databases">
        <title>Expanding the genomic diversity of Burkholderia species for the development of highly accurate diagnostics.</title>
        <authorList>
            <person name="Sahl J."/>
            <person name="Keim P."/>
            <person name="Wagner D."/>
        </authorList>
    </citation>
    <scope>NUCLEOTIDE SEQUENCE [LARGE SCALE GENOMIC DNA]</scope>
    <source>
        <strain evidence="2 3">TSV85</strain>
    </source>
</reference>
<proteinExistence type="predicted"/>
<sequence length="74" mass="8106">MRATRATGAVRVARGGKRKQRRKPADACADPFDTGSQDYETSMPLARGRTAFARRAMQDARSCAASATARRRPH</sequence>
<protein>
    <submittedName>
        <fullName evidence="2">Uncharacterized protein</fullName>
    </submittedName>
</protein>
<dbReference type="EMBL" id="LOWA01000042">
    <property type="protein sequence ID" value="KVE25390.1"/>
    <property type="molecule type" value="Genomic_DNA"/>
</dbReference>
<accession>A0A103DZG8</accession>